<reference evidence="7 8" key="1">
    <citation type="submission" date="2018-11" db="EMBL/GenBank/DDBJ databases">
        <title>Genomic Encyclopedia of Type Strains, Phase IV (KMG-IV): sequencing the most valuable type-strain genomes for metagenomic binning, comparative biology and taxonomic classification.</title>
        <authorList>
            <person name="Goeker M."/>
        </authorList>
    </citation>
    <scope>NUCLEOTIDE SEQUENCE [LARGE SCALE GENOMIC DNA]</scope>
    <source>
        <strain evidence="7 8">DSM 102936</strain>
    </source>
</reference>
<dbReference type="Proteomes" id="UP000282654">
    <property type="component" value="Unassembled WGS sequence"/>
</dbReference>
<gene>
    <name evidence="7" type="ORF">EDD75_1332</name>
</gene>
<evidence type="ECO:0000256" key="2">
    <source>
        <dbReference type="ARBA" id="ARBA00022692"/>
    </source>
</evidence>
<proteinExistence type="predicted"/>
<evidence type="ECO:0000256" key="4">
    <source>
        <dbReference type="ARBA" id="ARBA00023136"/>
    </source>
</evidence>
<accession>A0A3N5ATV4</accession>
<dbReference type="OrthoDB" id="1727020at2"/>
<keyword evidence="4 5" id="KW-0472">Membrane</keyword>
<feature type="domain" description="Yip1" evidence="6">
    <location>
        <begin position="18"/>
        <end position="201"/>
    </location>
</feature>
<feature type="transmembrane region" description="Helical" evidence="5">
    <location>
        <begin position="152"/>
        <end position="173"/>
    </location>
</feature>
<name>A0A3N5ATV4_9THEO</name>
<evidence type="ECO:0000256" key="5">
    <source>
        <dbReference type="SAM" id="Phobius"/>
    </source>
</evidence>
<dbReference type="GO" id="GO:0016020">
    <property type="term" value="C:membrane"/>
    <property type="evidence" value="ECO:0007669"/>
    <property type="project" value="UniProtKB-SubCell"/>
</dbReference>
<evidence type="ECO:0000259" key="6">
    <source>
        <dbReference type="Pfam" id="PF04893"/>
    </source>
</evidence>
<dbReference type="AlphaFoldDB" id="A0A3N5ATV4"/>
<feature type="transmembrane region" description="Helical" evidence="5">
    <location>
        <begin position="119"/>
        <end position="140"/>
    </location>
</feature>
<comment type="subcellular location">
    <subcellularLocation>
        <location evidence="1">Membrane</location>
        <topology evidence="1">Multi-pass membrane protein</topology>
    </subcellularLocation>
</comment>
<protein>
    <submittedName>
        <fullName evidence="7">Yip1-like protein</fullName>
    </submittedName>
</protein>
<dbReference type="EMBL" id="RKRE01000002">
    <property type="protein sequence ID" value="RPF47060.1"/>
    <property type="molecule type" value="Genomic_DNA"/>
</dbReference>
<evidence type="ECO:0000256" key="3">
    <source>
        <dbReference type="ARBA" id="ARBA00022989"/>
    </source>
</evidence>
<feature type="transmembrane region" description="Helical" evidence="5">
    <location>
        <begin position="39"/>
        <end position="58"/>
    </location>
</feature>
<feature type="transmembrane region" description="Helical" evidence="5">
    <location>
        <begin position="185"/>
        <end position="214"/>
    </location>
</feature>
<feature type="transmembrane region" description="Helical" evidence="5">
    <location>
        <begin position="79"/>
        <end position="99"/>
    </location>
</feature>
<evidence type="ECO:0000313" key="8">
    <source>
        <dbReference type="Proteomes" id="UP000282654"/>
    </source>
</evidence>
<keyword evidence="2 5" id="KW-0812">Transmembrane</keyword>
<evidence type="ECO:0000313" key="7">
    <source>
        <dbReference type="EMBL" id="RPF47060.1"/>
    </source>
</evidence>
<keyword evidence="8" id="KW-1185">Reference proteome</keyword>
<dbReference type="Pfam" id="PF04893">
    <property type="entry name" value="Yip1"/>
    <property type="match status" value="1"/>
</dbReference>
<evidence type="ECO:0000256" key="1">
    <source>
        <dbReference type="ARBA" id="ARBA00004141"/>
    </source>
</evidence>
<feature type="transmembrane region" description="Helical" evidence="5">
    <location>
        <begin position="12"/>
        <end position="33"/>
    </location>
</feature>
<dbReference type="RefSeq" id="WP_123929788.1">
    <property type="nucleotide sequence ID" value="NZ_RKRE01000002.1"/>
</dbReference>
<organism evidence="7 8">
    <name type="scientific">Thermodesulfitimonas autotrophica</name>
    <dbReference type="NCBI Taxonomy" id="1894989"/>
    <lineage>
        <taxon>Bacteria</taxon>
        <taxon>Bacillati</taxon>
        <taxon>Bacillota</taxon>
        <taxon>Clostridia</taxon>
        <taxon>Thermoanaerobacterales</taxon>
        <taxon>Thermoanaerobacteraceae</taxon>
        <taxon>Thermodesulfitimonas</taxon>
    </lineage>
</organism>
<keyword evidence="3 5" id="KW-1133">Transmembrane helix</keyword>
<dbReference type="InterPro" id="IPR006977">
    <property type="entry name" value="Yip1_dom"/>
</dbReference>
<comment type="caution">
    <text evidence="7">The sequence shown here is derived from an EMBL/GenBank/DDBJ whole genome shotgun (WGS) entry which is preliminary data.</text>
</comment>
<sequence length="220" mass="22577">MEIGNGTGRLGLLELVHGVLFSPAATFRAVGGAPPLKEAAFIFFLLTLGNSLAGSFLLRSNFAGIPGANVTEVTRVVTGLLPAFVLIAIVFAAAKWFLYSALFHFLAGLLGGRGNPRGTLVVCALAGLPGIFLVPVELALDILKVAAVPAAALGGLVGLGVLVWEVILLVIGLREVHRFTTGSAVITVLLPLAVLVCLFVIFVIGIVVSAGALLPSFSLG</sequence>